<comment type="caution">
    <text evidence="2">The sequence shown here is derived from an EMBL/GenBank/DDBJ whole genome shotgun (WGS) entry which is preliminary data.</text>
</comment>
<gene>
    <name evidence="2" type="ORF">TIFTF001_020403</name>
</gene>
<dbReference type="AlphaFoldDB" id="A0AA88DDM3"/>
<dbReference type="EMBL" id="BTGU01000037">
    <property type="protein sequence ID" value="GMN51252.1"/>
    <property type="molecule type" value="Genomic_DNA"/>
</dbReference>
<dbReference type="Proteomes" id="UP001187192">
    <property type="component" value="Unassembled WGS sequence"/>
</dbReference>
<evidence type="ECO:0000313" key="2">
    <source>
        <dbReference type="EMBL" id="GMN51252.1"/>
    </source>
</evidence>
<organism evidence="2 3">
    <name type="scientific">Ficus carica</name>
    <name type="common">Common fig</name>
    <dbReference type="NCBI Taxonomy" id="3494"/>
    <lineage>
        <taxon>Eukaryota</taxon>
        <taxon>Viridiplantae</taxon>
        <taxon>Streptophyta</taxon>
        <taxon>Embryophyta</taxon>
        <taxon>Tracheophyta</taxon>
        <taxon>Spermatophyta</taxon>
        <taxon>Magnoliopsida</taxon>
        <taxon>eudicotyledons</taxon>
        <taxon>Gunneridae</taxon>
        <taxon>Pentapetalae</taxon>
        <taxon>rosids</taxon>
        <taxon>fabids</taxon>
        <taxon>Rosales</taxon>
        <taxon>Moraceae</taxon>
        <taxon>Ficeae</taxon>
        <taxon>Ficus</taxon>
    </lineage>
</organism>
<protein>
    <submittedName>
        <fullName evidence="2">Uncharacterized protein</fullName>
    </submittedName>
</protein>
<feature type="region of interest" description="Disordered" evidence="1">
    <location>
        <begin position="133"/>
        <end position="167"/>
    </location>
</feature>
<accession>A0AA88DDM3</accession>
<proteinExistence type="predicted"/>
<evidence type="ECO:0000256" key="1">
    <source>
        <dbReference type="SAM" id="MobiDB-lite"/>
    </source>
</evidence>
<keyword evidence="3" id="KW-1185">Reference proteome</keyword>
<name>A0AA88DDM3_FICCA</name>
<sequence length="167" mass="18558">MLLNLRVEKELECVVVLSFSISGIRCLLLHTRNSPVDCFFGTSKRRSLQSPIGPFIGLDQDRQRRDAPSLALQRCVHCITGLLKIVTSTAALSLKRYGTEATTIAKLGREANKGPLPKKMRAKLRSTMELEEELKTDELTSRTGSSHSILPKSSLPTNSWERQHGQG</sequence>
<evidence type="ECO:0000313" key="3">
    <source>
        <dbReference type="Proteomes" id="UP001187192"/>
    </source>
</evidence>
<reference evidence="2" key="1">
    <citation type="submission" date="2023-07" db="EMBL/GenBank/DDBJ databases">
        <title>draft genome sequence of fig (Ficus carica).</title>
        <authorList>
            <person name="Takahashi T."/>
            <person name="Nishimura K."/>
        </authorList>
    </citation>
    <scope>NUCLEOTIDE SEQUENCE</scope>
</reference>